<proteinExistence type="predicted"/>
<gene>
    <name evidence="2" type="ORF">FHU10_3404</name>
</gene>
<dbReference type="SUPFAM" id="SSF55729">
    <property type="entry name" value="Acyl-CoA N-acyltransferases (Nat)"/>
    <property type="match status" value="1"/>
</dbReference>
<protein>
    <submittedName>
        <fullName evidence="2">RimJ/RimL family protein N-acetyltransferase</fullName>
    </submittedName>
</protein>
<dbReference type="Pfam" id="PF13302">
    <property type="entry name" value="Acetyltransf_3"/>
    <property type="match status" value="1"/>
</dbReference>
<feature type="domain" description="N-acetyltransferase" evidence="1">
    <location>
        <begin position="10"/>
        <end position="178"/>
    </location>
</feature>
<evidence type="ECO:0000313" key="2">
    <source>
        <dbReference type="EMBL" id="TVZ70809.1"/>
    </source>
</evidence>
<organism evidence="2">
    <name type="scientific">Serratia fonticola</name>
    <dbReference type="NCBI Taxonomy" id="47917"/>
    <lineage>
        <taxon>Bacteria</taxon>
        <taxon>Pseudomonadati</taxon>
        <taxon>Pseudomonadota</taxon>
        <taxon>Gammaproteobacteria</taxon>
        <taxon>Enterobacterales</taxon>
        <taxon>Yersiniaceae</taxon>
        <taxon>Serratia</taxon>
    </lineage>
</organism>
<dbReference type="PANTHER" id="PTHR43792:SF1">
    <property type="entry name" value="N-ACETYLTRANSFERASE DOMAIN-CONTAINING PROTEIN"/>
    <property type="match status" value="1"/>
</dbReference>
<dbReference type="EMBL" id="VISQ01000001">
    <property type="protein sequence ID" value="TVZ70809.1"/>
    <property type="molecule type" value="Genomic_DNA"/>
</dbReference>
<dbReference type="InterPro" id="IPR051531">
    <property type="entry name" value="N-acetyltransferase"/>
</dbReference>
<dbReference type="PANTHER" id="PTHR43792">
    <property type="entry name" value="GNAT FAMILY, PUTATIVE (AFU_ORTHOLOGUE AFUA_3G00765)-RELATED-RELATED"/>
    <property type="match status" value="1"/>
</dbReference>
<reference evidence="2" key="2">
    <citation type="submission" date="2019-08" db="EMBL/GenBank/DDBJ databases">
        <title>Investigation of anaerobic lignin degradation for improved lignocellulosic biofuels.</title>
        <authorList>
            <person name="Deangelis K.PhD."/>
        </authorList>
    </citation>
    <scope>NUCLEOTIDE SEQUENCE [LARGE SCALE GENOMIC DNA]</scope>
    <source>
        <strain evidence="2">128R</strain>
    </source>
</reference>
<accession>A0A559T883</accession>
<name>A0A559T883_SERFO</name>
<dbReference type="GO" id="GO:0016747">
    <property type="term" value="F:acyltransferase activity, transferring groups other than amino-acyl groups"/>
    <property type="evidence" value="ECO:0007669"/>
    <property type="project" value="InterPro"/>
</dbReference>
<dbReference type="PROSITE" id="PS51186">
    <property type="entry name" value="GNAT"/>
    <property type="match status" value="1"/>
</dbReference>
<dbReference type="Gene3D" id="3.40.630.30">
    <property type="match status" value="1"/>
</dbReference>
<dbReference type="AlphaFoldDB" id="A0A559T883"/>
<keyword evidence="2" id="KW-0808">Transferase</keyword>
<comment type="caution">
    <text evidence="2">The sequence shown here is derived from an EMBL/GenBank/DDBJ whole genome shotgun (WGS) entry which is preliminary data.</text>
</comment>
<reference evidence="2" key="1">
    <citation type="submission" date="2019-06" db="EMBL/GenBank/DDBJ databases">
        <authorList>
            <person name="Deangelis K."/>
            <person name="Huntemann M."/>
            <person name="Clum A."/>
            <person name="Pillay M."/>
            <person name="Palaniappan K."/>
            <person name="Varghese N."/>
            <person name="Mikhailova N."/>
            <person name="Stamatis D."/>
            <person name="Reddy T."/>
            <person name="Daum C."/>
            <person name="Shapiro N."/>
            <person name="Ivanova N."/>
            <person name="Kyrpides N."/>
            <person name="Woyke T."/>
        </authorList>
    </citation>
    <scope>NUCLEOTIDE SEQUENCE [LARGE SCALE GENOMIC DNA]</scope>
    <source>
        <strain evidence="2">128R</strain>
    </source>
</reference>
<dbReference type="InterPro" id="IPR000182">
    <property type="entry name" value="GNAT_dom"/>
</dbReference>
<sequence>MTILLETQRLRLRRWQDSDLLAFAALNADPEVMKYFPAPLSPTESDAQASRIRQFMHQHGWGLWAVEVKHGAPFIGFVGLSIPGDDLPCSPCVEIGWRLAKEHWGQGYASEAAQCALSVAFDTLKLAEVVSFTAESNLPSRRVMARIGMTFSGETFEHPRLPAGHPLRKHVLYRKRSPTA</sequence>
<evidence type="ECO:0000259" key="1">
    <source>
        <dbReference type="PROSITE" id="PS51186"/>
    </source>
</evidence>
<dbReference type="InterPro" id="IPR016181">
    <property type="entry name" value="Acyl_CoA_acyltransferase"/>
</dbReference>